<accession>A0A023F5E2</accession>
<keyword evidence="2" id="KW-0540">Nuclease</keyword>
<dbReference type="Pfam" id="PF00078">
    <property type="entry name" value="RVT_1"/>
    <property type="match status" value="1"/>
</dbReference>
<keyword evidence="2" id="KW-0255">Endonuclease</keyword>
<feature type="non-terminal residue" evidence="2">
    <location>
        <position position="1"/>
    </location>
</feature>
<reference evidence="2" key="1">
    <citation type="journal article" date="2014" name="PLoS Negl. Trop. Dis.">
        <title>An updated insight into the Sialotranscriptome of Triatoma infestans: developmental stage and geographic variations.</title>
        <authorList>
            <person name="Schwarz A."/>
            <person name="Medrano-Mercado N."/>
            <person name="Schaub G.A."/>
            <person name="Struchiner C.J."/>
            <person name="Bargues M.D."/>
            <person name="Levy M.Z."/>
            <person name="Ribeiro J.M."/>
        </authorList>
    </citation>
    <scope>NUCLEOTIDE SEQUENCE</scope>
    <source>
        <strain evidence="2">Chile</strain>
        <tissue evidence="2">Salivary glands</tissue>
    </source>
</reference>
<evidence type="ECO:0000259" key="1">
    <source>
        <dbReference type="PROSITE" id="PS50878"/>
    </source>
</evidence>
<evidence type="ECO:0000313" key="2">
    <source>
        <dbReference type="EMBL" id="JAC16811.1"/>
    </source>
</evidence>
<dbReference type="GO" id="GO:0003964">
    <property type="term" value="F:RNA-directed DNA polymerase activity"/>
    <property type="evidence" value="ECO:0007669"/>
    <property type="project" value="UniProtKB-KW"/>
</dbReference>
<dbReference type="Gene3D" id="1.10.10.2210">
    <property type="match status" value="1"/>
</dbReference>
<dbReference type="GO" id="GO:0004519">
    <property type="term" value="F:endonuclease activity"/>
    <property type="evidence" value="ECO:0007669"/>
    <property type="project" value="UniProtKB-KW"/>
</dbReference>
<protein>
    <submittedName>
        <fullName evidence="2">Putative endonuclease-reverse transcriptase</fullName>
    </submittedName>
</protein>
<keyword evidence="2" id="KW-0378">Hydrolase</keyword>
<dbReference type="SUPFAM" id="SSF56672">
    <property type="entry name" value="DNA/RNA polymerases"/>
    <property type="match status" value="1"/>
</dbReference>
<proteinExistence type="evidence at transcript level"/>
<dbReference type="PROSITE" id="PS50878">
    <property type="entry name" value="RT_POL"/>
    <property type="match status" value="1"/>
</dbReference>
<sequence length="583" mass="67402">DKISNEFFKNLPVNWQLYLLSLFNKIIDTEKIPTDWCKSVITMIYKKGDKTIPDNYRPISLLNSILKIFTQIILDRLMSWDEEVGGLPESQCGFRKRRSCLDNLFILNSIVQIKLEYRQSDLFAIFVDYKKAFDNVNHNLLWHKLNRFGVSGKLIRILKYMYENAYIRVKTGDSFTEEIKVTKGVLQGEVLSGYLFSLFISDIEDIFRASGAPGIPLVPNKDILFSLYADDKVIFADSSSDAVTKLKLLANYATENGLKINCNKTKIIHFHKGRSKALKKFYCLGEEIEVVPSYTYLGVKFSSSGLFHLASKFAETKATSAVGAVLDSCRKSKTQSMDCRMRLNDAISVSTLHYGAEVWGLRYLGTIEKAHLHFYKRLFNLNKNTPYWLIRTEFNIDHSSYKILKLTLNWVYKMLSMNDNRIPKICYLKLKELHQNHPSPKYNWFTQLSDLLNKINYKHILLDTDPTKLNNEIPQILAKYKEYSKVSDVKSLYEANYSSIYTNIYEHNVTNGPAQSYINLNIPFNIIKIFTQLKLSGKHQIKITYKNSVYLINPHEICSVCNFNALEDLHHLIVICPIYSPIT</sequence>
<dbReference type="CDD" id="cd01650">
    <property type="entry name" value="RT_nLTR_like"/>
    <property type="match status" value="1"/>
</dbReference>
<dbReference type="EMBL" id="GBBI01001901">
    <property type="protein sequence ID" value="JAC16811.1"/>
    <property type="molecule type" value="mRNA"/>
</dbReference>
<dbReference type="Gene3D" id="3.30.70.2630">
    <property type="match status" value="1"/>
</dbReference>
<name>A0A023F5E2_TRIIF</name>
<dbReference type="InterPro" id="IPR043502">
    <property type="entry name" value="DNA/RNA_pol_sf"/>
</dbReference>
<dbReference type="Gene3D" id="3.10.10.20">
    <property type="match status" value="1"/>
</dbReference>
<dbReference type="InterPro" id="IPR000477">
    <property type="entry name" value="RT_dom"/>
</dbReference>
<dbReference type="PANTHER" id="PTHR47027:SF30">
    <property type="entry name" value="THAP-TYPE DOMAIN-CONTAINING PROTEIN"/>
    <property type="match status" value="1"/>
</dbReference>
<keyword evidence="2" id="KW-0695">RNA-directed DNA polymerase</keyword>
<organism evidence="2">
    <name type="scientific">Triatoma infestans</name>
    <name type="common">Assassin bug</name>
    <dbReference type="NCBI Taxonomy" id="30076"/>
    <lineage>
        <taxon>Eukaryota</taxon>
        <taxon>Metazoa</taxon>
        <taxon>Ecdysozoa</taxon>
        <taxon>Arthropoda</taxon>
        <taxon>Hexapoda</taxon>
        <taxon>Insecta</taxon>
        <taxon>Pterygota</taxon>
        <taxon>Neoptera</taxon>
        <taxon>Paraneoptera</taxon>
        <taxon>Hemiptera</taxon>
        <taxon>Heteroptera</taxon>
        <taxon>Panheteroptera</taxon>
        <taxon>Cimicomorpha</taxon>
        <taxon>Reduviidae</taxon>
        <taxon>Triatominae</taxon>
        <taxon>Triatoma</taxon>
    </lineage>
</organism>
<dbReference type="PANTHER" id="PTHR47027">
    <property type="entry name" value="REVERSE TRANSCRIPTASE DOMAIN-CONTAINING PROTEIN"/>
    <property type="match status" value="1"/>
</dbReference>
<keyword evidence="2" id="KW-0808">Transferase</keyword>
<keyword evidence="2" id="KW-0548">Nucleotidyltransferase</keyword>
<feature type="domain" description="Reverse transcriptase" evidence="1">
    <location>
        <begin position="25"/>
        <end position="301"/>
    </location>
</feature>
<dbReference type="AlphaFoldDB" id="A0A023F5E2"/>